<sequence>MRKCRNWQTSKTKDLVSIALVWVQVPSSAFFYFIKKCQKPAKRLFCGLFWTPNVQEVDKVCQNSAPFLPLEGQRFCPLRGRILAPHIFQKK</sequence>
<dbReference type="EMBL" id="BK014797">
    <property type="protein sequence ID" value="DAD76269.1"/>
    <property type="molecule type" value="Genomic_DNA"/>
</dbReference>
<protein>
    <submittedName>
        <fullName evidence="2">Uncharacterized protein</fullName>
    </submittedName>
</protein>
<organism evidence="2">
    <name type="scientific">Siphoviridae sp. ctrfD19</name>
    <dbReference type="NCBI Taxonomy" id="2826478"/>
    <lineage>
        <taxon>Viruses</taxon>
        <taxon>Duplodnaviria</taxon>
        <taxon>Heunggongvirae</taxon>
        <taxon>Uroviricota</taxon>
        <taxon>Caudoviricetes</taxon>
    </lineage>
</organism>
<keyword evidence="1" id="KW-0812">Transmembrane</keyword>
<proteinExistence type="predicted"/>
<keyword evidence="1" id="KW-1133">Transmembrane helix</keyword>
<evidence type="ECO:0000313" key="2">
    <source>
        <dbReference type="EMBL" id="DAD76269.1"/>
    </source>
</evidence>
<feature type="transmembrane region" description="Helical" evidence="1">
    <location>
        <begin position="15"/>
        <end position="34"/>
    </location>
</feature>
<evidence type="ECO:0000256" key="1">
    <source>
        <dbReference type="SAM" id="Phobius"/>
    </source>
</evidence>
<name>A0A8S5M1T8_9CAUD</name>
<keyword evidence="1" id="KW-0472">Membrane</keyword>
<reference evidence="2" key="1">
    <citation type="journal article" date="2021" name="Proc. Natl. Acad. Sci. U.S.A.">
        <title>A Catalog of Tens of Thousands of Viruses from Human Metagenomes Reveals Hidden Associations with Chronic Diseases.</title>
        <authorList>
            <person name="Tisza M.J."/>
            <person name="Buck C.B."/>
        </authorList>
    </citation>
    <scope>NUCLEOTIDE SEQUENCE</scope>
    <source>
        <strain evidence="2">CtrfD19</strain>
    </source>
</reference>
<accession>A0A8S5M1T8</accession>